<reference evidence="10 11" key="1">
    <citation type="submission" date="2018-03" db="EMBL/GenBank/DDBJ databases">
        <title>Bacteriophage NCPPB3778 and a type I-E CRISPR drive the evolution of the US Biological Select Agent, Rathayibacter toxicus.</title>
        <authorList>
            <person name="Davis E.W.II."/>
            <person name="Tabima J.F."/>
            <person name="Weisberg A.J."/>
            <person name="Dantas Lopes L."/>
            <person name="Wiseman M.S."/>
            <person name="Wiseman M.S."/>
            <person name="Pupko T."/>
            <person name="Belcher M.S."/>
            <person name="Sechler A.J."/>
            <person name="Tancos M.A."/>
            <person name="Schroeder B.K."/>
            <person name="Murray T.D."/>
            <person name="Luster D.G."/>
            <person name="Schneider W.L."/>
            <person name="Rogers E."/>
            <person name="Andreote F.D."/>
            <person name="Grunwald N.J."/>
            <person name="Putnam M.L."/>
            <person name="Chang J.H."/>
        </authorList>
    </citation>
    <scope>NUCLEOTIDE SEQUENCE [LARGE SCALE GENOMIC DNA]</scope>
    <source>
        <strain evidence="10 11">DSM 15933</strain>
    </source>
</reference>
<dbReference type="RefSeq" id="WP_107573564.1">
    <property type="nucleotide sequence ID" value="NZ_PZPL01000001.1"/>
</dbReference>
<keyword evidence="4 7" id="KW-0812">Transmembrane</keyword>
<keyword evidence="6 7" id="KW-0472">Membrane</keyword>
<protein>
    <submittedName>
        <fullName evidence="10">Sugar ABC transporter permease</fullName>
    </submittedName>
</protein>
<dbReference type="PANTHER" id="PTHR43744:SF12">
    <property type="entry name" value="ABC TRANSPORTER PERMEASE PROTEIN MG189-RELATED"/>
    <property type="match status" value="1"/>
</dbReference>
<dbReference type="GO" id="GO:0005886">
    <property type="term" value="C:plasma membrane"/>
    <property type="evidence" value="ECO:0007669"/>
    <property type="project" value="UniProtKB-SubCell"/>
</dbReference>
<evidence type="ECO:0000256" key="8">
    <source>
        <dbReference type="SAM" id="MobiDB-lite"/>
    </source>
</evidence>
<feature type="transmembrane region" description="Helical" evidence="7">
    <location>
        <begin position="173"/>
        <end position="196"/>
    </location>
</feature>
<evidence type="ECO:0000256" key="6">
    <source>
        <dbReference type="ARBA" id="ARBA00023136"/>
    </source>
</evidence>
<feature type="domain" description="ABC transmembrane type-1" evidence="9">
    <location>
        <begin position="102"/>
        <end position="295"/>
    </location>
</feature>
<dbReference type="CDD" id="cd06261">
    <property type="entry name" value="TM_PBP2"/>
    <property type="match status" value="1"/>
</dbReference>
<feature type="transmembrane region" description="Helical" evidence="7">
    <location>
        <begin position="217"/>
        <end position="238"/>
    </location>
</feature>
<dbReference type="SUPFAM" id="SSF161098">
    <property type="entry name" value="MetI-like"/>
    <property type="match status" value="1"/>
</dbReference>
<evidence type="ECO:0000256" key="1">
    <source>
        <dbReference type="ARBA" id="ARBA00004651"/>
    </source>
</evidence>
<dbReference type="PROSITE" id="PS50928">
    <property type="entry name" value="ABC_TM1"/>
    <property type="match status" value="1"/>
</dbReference>
<feature type="transmembrane region" description="Helical" evidence="7">
    <location>
        <begin position="137"/>
        <end position="161"/>
    </location>
</feature>
<feature type="transmembrane region" description="Helical" evidence="7">
    <location>
        <begin position="98"/>
        <end position="125"/>
    </location>
</feature>
<comment type="subcellular location">
    <subcellularLocation>
        <location evidence="1 7">Cell membrane</location>
        <topology evidence="1 7">Multi-pass membrane protein</topology>
    </subcellularLocation>
</comment>
<comment type="similarity">
    <text evidence="7">Belongs to the binding-protein-dependent transport system permease family.</text>
</comment>
<keyword evidence="3" id="KW-1003">Cell membrane</keyword>
<gene>
    <name evidence="10" type="ORF">C1I63_01935</name>
</gene>
<keyword evidence="5 7" id="KW-1133">Transmembrane helix</keyword>
<evidence type="ECO:0000256" key="2">
    <source>
        <dbReference type="ARBA" id="ARBA00022448"/>
    </source>
</evidence>
<name>A0A2T4UQC3_9MICO</name>
<proteinExistence type="inferred from homology"/>
<evidence type="ECO:0000256" key="5">
    <source>
        <dbReference type="ARBA" id="ARBA00022989"/>
    </source>
</evidence>
<feature type="transmembrane region" description="Helical" evidence="7">
    <location>
        <begin position="274"/>
        <end position="295"/>
    </location>
</feature>
<dbReference type="Gene3D" id="1.10.3720.10">
    <property type="entry name" value="MetI-like"/>
    <property type="match status" value="1"/>
</dbReference>
<evidence type="ECO:0000256" key="7">
    <source>
        <dbReference type="RuleBase" id="RU363032"/>
    </source>
</evidence>
<dbReference type="Pfam" id="PF00528">
    <property type="entry name" value="BPD_transp_1"/>
    <property type="match status" value="1"/>
</dbReference>
<evidence type="ECO:0000313" key="11">
    <source>
        <dbReference type="Proteomes" id="UP000241085"/>
    </source>
</evidence>
<feature type="transmembrane region" description="Helical" evidence="7">
    <location>
        <begin position="36"/>
        <end position="59"/>
    </location>
</feature>
<keyword evidence="2 7" id="KW-0813">Transport</keyword>
<dbReference type="PANTHER" id="PTHR43744">
    <property type="entry name" value="ABC TRANSPORTER PERMEASE PROTEIN MG189-RELATED-RELATED"/>
    <property type="match status" value="1"/>
</dbReference>
<dbReference type="GO" id="GO:0055085">
    <property type="term" value="P:transmembrane transport"/>
    <property type="evidence" value="ECO:0007669"/>
    <property type="project" value="InterPro"/>
</dbReference>
<organism evidence="10 11">
    <name type="scientific">Rathayibacter caricis DSM 15933</name>
    <dbReference type="NCBI Taxonomy" id="1328867"/>
    <lineage>
        <taxon>Bacteria</taxon>
        <taxon>Bacillati</taxon>
        <taxon>Actinomycetota</taxon>
        <taxon>Actinomycetes</taxon>
        <taxon>Micrococcales</taxon>
        <taxon>Microbacteriaceae</taxon>
        <taxon>Rathayibacter</taxon>
    </lineage>
</organism>
<feature type="region of interest" description="Disordered" evidence="8">
    <location>
        <begin position="1"/>
        <end position="28"/>
    </location>
</feature>
<evidence type="ECO:0000256" key="3">
    <source>
        <dbReference type="ARBA" id="ARBA00022475"/>
    </source>
</evidence>
<evidence type="ECO:0000256" key="4">
    <source>
        <dbReference type="ARBA" id="ARBA00022692"/>
    </source>
</evidence>
<accession>A0A2T4UQC3</accession>
<dbReference type="InterPro" id="IPR000515">
    <property type="entry name" value="MetI-like"/>
</dbReference>
<comment type="caution">
    <text evidence="10">The sequence shown here is derived from an EMBL/GenBank/DDBJ whole genome shotgun (WGS) entry which is preliminary data.</text>
</comment>
<dbReference type="InterPro" id="IPR035906">
    <property type="entry name" value="MetI-like_sf"/>
</dbReference>
<sequence length="310" mass="33897">MTDTLTKLPPVVEDPGHAAQSVRARRRGPTVTRPRAAFWPTAVLLIGAGYCLLPVVWLFTAATKRSGELFTTFSLAPSFTGGFQENFALLLGVGDGAFWSWCLNSLIFAGGGGLLGTVVSALAGYGLAKYSFRGKKLVFDFLLIGVLIPGVILAIPQYLLLSSIGIAGTYWSVLLPCMISPFSIYLCRIYATAVVPTEMLEAGRIDGASEWRIFSRIAVYPMVPGLITVFLLHFVGIWNNFLLPFIMLSRTETFPLTVGFYSLMNQGNDQPNTYNVVIMGCLISTIPLIALFLFLQRYWRLDLVSGSLKG</sequence>
<dbReference type="Proteomes" id="UP000241085">
    <property type="component" value="Unassembled WGS sequence"/>
</dbReference>
<evidence type="ECO:0000313" key="10">
    <source>
        <dbReference type="EMBL" id="PTL71728.1"/>
    </source>
</evidence>
<dbReference type="AlphaFoldDB" id="A0A2T4UQC3"/>
<dbReference type="EMBL" id="PZPL01000001">
    <property type="protein sequence ID" value="PTL71728.1"/>
    <property type="molecule type" value="Genomic_DNA"/>
</dbReference>
<evidence type="ECO:0000259" key="9">
    <source>
        <dbReference type="PROSITE" id="PS50928"/>
    </source>
</evidence>
<keyword evidence="11" id="KW-1185">Reference proteome</keyword>